<feature type="binding site" evidence="2">
    <location>
        <position position="64"/>
    </location>
    <ligand>
        <name>Ni(2+)</name>
        <dbReference type="ChEBI" id="CHEBI:49786"/>
    </ligand>
</feature>
<dbReference type="InterPro" id="IPR001501">
    <property type="entry name" value="Ni-dep_hyd_lsu"/>
</dbReference>
<keyword evidence="2" id="KW-0533">Nickel</keyword>
<dbReference type="PANTHER" id="PTHR43600:SF4">
    <property type="entry name" value="CYTOSOLIC NIFE-HYDROGENASE, ALPHA SUBUNIT"/>
    <property type="match status" value="1"/>
</dbReference>
<name>A0A523UVF5_UNCT6</name>
<dbReference type="GO" id="GO:0008901">
    <property type="term" value="F:ferredoxin hydrogenase activity"/>
    <property type="evidence" value="ECO:0007669"/>
    <property type="project" value="InterPro"/>
</dbReference>
<evidence type="ECO:0000256" key="2">
    <source>
        <dbReference type="PIRSR" id="PIRSR601501-1"/>
    </source>
</evidence>
<reference evidence="3 4" key="1">
    <citation type="submission" date="2019-03" db="EMBL/GenBank/DDBJ databases">
        <title>Metabolic potential of uncultured bacteria and archaea associated with petroleum seepage in deep-sea sediments.</title>
        <authorList>
            <person name="Dong X."/>
            <person name="Hubert C."/>
        </authorList>
    </citation>
    <scope>NUCLEOTIDE SEQUENCE [LARGE SCALE GENOMIC DNA]</scope>
    <source>
        <strain evidence="3">E44_bin18</strain>
    </source>
</reference>
<feature type="binding site" evidence="2">
    <location>
        <position position="42"/>
    </location>
    <ligand>
        <name>Mg(2+)</name>
        <dbReference type="ChEBI" id="CHEBI:18420"/>
    </ligand>
</feature>
<dbReference type="GO" id="GO:0016151">
    <property type="term" value="F:nickel cation binding"/>
    <property type="evidence" value="ECO:0007669"/>
    <property type="project" value="InterPro"/>
</dbReference>
<feature type="binding site" evidence="2">
    <location>
        <position position="417"/>
    </location>
    <ligand>
        <name>Fe cation</name>
        <dbReference type="ChEBI" id="CHEBI:24875"/>
    </ligand>
</feature>
<dbReference type="InterPro" id="IPR029014">
    <property type="entry name" value="NiFe-Hase_large"/>
</dbReference>
<dbReference type="PROSITE" id="PS00508">
    <property type="entry name" value="NI_HGENASE_L_2"/>
    <property type="match status" value="1"/>
</dbReference>
<keyword evidence="2" id="KW-0479">Metal-binding</keyword>
<accession>A0A523UVF5</accession>
<feature type="binding site" evidence="2">
    <location>
        <position position="64"/>
    </location>
    <ligand>
        <name>Fe cation</name>
        <dbReference type="ChEBI" id="CHEBI:24875"/>
    </ligand>
</feature>
<dbReference type="Proteomes" id="UP000315525">
    <property type="component" value="Unassembled WGS sequence"/>
</dbReference>
<dbReference type="InterPro" id="IPR018194">
    <property type="entry name" value="Ni-dep_hyd_lsu_Ni_BS"/>
</dbReference>
<keyword evidence="2" id="KW-0460">Magnesium</keyword>
<feature type="binding site" evidence="2">
    <location>
        <position position="414"/>
    </location>
    <ligand>
        <name>Ni(2+)</name>
        <dbReference type="ChEBI" id="CHEBI:49786"/>
    </ligand>
</feature>
<dbReference type="Gene3D" id="1.10.645.10">
    <property type="entry name" value="Cytochrome-c3 Hydrogenase, chain B"/>
    <property type="match status" value="1"/>
</dbReference>
<sequence length="425" mass="47269">MKRISIKSLARVEGHGGITVRTEGKKVKDVKVQIYEGPRLIEELVVGKSPEDVLNVVPRICGICSLSHRYAALRGLERALSIEVPLRTKLTREFMLLAEIIQSHSLHIFFLSLPDFLGRASVMDMVDNYGEEIKSALAIKGFGYWVMETVSARMIHGENPILGGFGAHPSKKALIGIKKKAEKLISDAERAVELFASFKYPSYVERDTTLMALNPPDGKYGFVGDSLLISTGEERSVEEYKEVIQERVVPYSFAKRSRHNEKPFTVGAIARMNLLGKRLTGEAAKHFEKLYSKRWMKNPFFNNLAQAIEILHCIEAIPELVDRIMKLEEPVVKKPSKNSGTGTGAIEAPRGTLYHSYSINGGSITSCDIVTPTGQNLDDIEEYLKTATENLLSKGTEDDLELKLEMVVRAFDPCISCSAHLVSVI</sequence>
<gene>
    <name evidence="3" type="ORF">E3J62_03995</name>
</gene>
<proteinExistence type="predicted"/>
<dbReference type="AlphaFoldDB" id="A0A523UVF5"/>
<dbReference type="SUPFAM" id="SSF56762">
    <property type="entry name" value="HydB/Nqo4-like"/>
    <property type="match status" value="1"/>
</dbReference>
<feature type="binding site" evidence="2">
    <location>
        <position position="61"/>
    </location>
    <ligand>
        <name>Ni(2+)</name>
        <dbReference type="ChEBI" id="CHEBI:49786"/>
    </ligand>
</feature>
<comment type="cofactor">
    <cofactor evidence="2">
        <name>Fe cation</name>
        <dbReference type="ChEBI" id="CHEBI:24875"/>
    </cofactor>
</comment>
<feature type="binding site" evidence="2">
    <location>
        <position position="369"/>
    </location>
    <ligand>
        <name>Mg(2+)</name>
        <dbReference type="ChEBI" id="CHEBI:18420"/>
    </ligand>
</feature>
<feature type="binding site" evidence="2">
    <location>
        <position position="420"/>
    </location>
    <ligand>
        <name>Mg(2+)</name>
        <dbReference type="ChEBI" id="CHEBI:18420"/>
    </ligand>
</feature>
<evidence type="ECO:0000313" key="4">
    <source>
        <dbReference type="Proteomes" id="UP000315525"/>
    </source>
</evidence>
<protein>
    <submittedName>
        <fullName evidence="3">Ni/Fe hydrogenase subunit alpha</fullName>
    </submittedName>
</protein>
<comment type="cofactor">
    <cofactor evidence="2">
        <name>Ni(2+)</name>
        <dbReference type="ChEBI" id="CHEBI:49786"/>
    </cofactor>
</comment>
<dbReference type="EMBL" id="SOJN01000049">
    <property type="protein sequence ID" value="TET46527.1"/>
    <property type="molecule type" value="Genomic_DNA"/>
</dbReference>
<keyword evidence="2" id="KW-0408">Iron</keyword>
<comment type="caution">
    <text evidence="3">The sequence shown here is derived from an EMBL/GenBank/DDBJ whole genome shotgun (WGS) entry which is preliminary data.</text>
</comment>
<organism evidence="3 4">
    <name type="scientific">candidate division TA06 bacterium</name>
    <dbReference type="NCBI Taxonomy" id="2250710"/>
    <lineage>
        <taxon>Bacteria</taxon>
        <taxon>Bacteria division TA06</taxon>
    </lineage>
</organism>
<evidence type="ECO:0000256" key="1">
    <source>
        <dbReference type="ARBA" id="ARBA00023002"/>
    </source>
</evidence>
<keyword evidence="1" id="KW-0560">Oxidoreductase</keyword>
<evidence type="ECO:0000313" key="3">
    <source>
        <dbReference type="EMBL" id="TET46527.1"/>
    </source>
</evidence>
<dbReference type="PANTHER" id="PTHR43600">
    <property type="entry name" value="COENZYME F420 HYDROGENASE, SUBUNIT ALPHA"/>
    <property type="match status" value="1"/>
</dbReference>
<dbReference type="Pfam" id="PF00374">
    <property type="entry name" value="NiFeSe_Hases"/>
    <property type="match status" value="2"/>
</dbReference>